<sequence length="124" mass="14547">MVIDYRKISSYSNRRFKLSSSNITQLIKDYETKRDKLKGLMKNHSSDRATFSNNTDFRDKYLHFSNAGGTVISRKTRLENHPMKGYPYKRGVKRVVNPFVQEQPHFEPHVEAGGGGRQPLWYMY</sequence>
<name>W5SF50_9SPIR</name>
<dbReference type="AlphaFoldDB" id="W5SF50"/>
<dbReference type="EMBL" id="CP004223">
    <property type="protein sequence ID" value="AHH05567.1"/>
    <property type="molecule type" value="Genomic_DNA"/>
</dbReference>
<reference evidence="1" key="1">
    <citation type="submission" date="2013-02" db="EMBL/GenBank/DDBJ databases">
        <title>Comparative genomics of Borrelia species.</title>
        <authorList>
            <person name="Schwan T.G."/>
            <person name="Raffel S.J."/>
            <person name="Porcella S.F."/>
        </authorList>
    </citation>
    <scope>NUCLEOTIDE SEQUENCE</scope>
    <source>
        <strain evidence="1">FR64b</strain>
        <plasmid evidence="1">unnamed</plasmid>
    </source>
</reference>
<evidence type="ECO:0000313" key="1">
    <source>
        <dbReference type="EMBL" id="AHH05567.1"/>
    </source>
</evidence>
<keyword evidence="1" id="KW-0614">Plasmid</keyword>
<proteinExistence type="predicted"/>
<dbReference type="InterPro" id="IPR004239">
    <property type="entry name" value="DUF228"/>
</dbReference>
<gene>
    <name evidence="1" type="ORF">BOM_1024</name>
</gene>
<dbReference type="Pfam" id="PF02989">
    <property type="entry name" value="DUF228"/>
    <property type="match status" value="1"/>
</dbReference>
<organism evidence="1">
    <name type="scientific">Borrelia miyamotoi FR64b</name>
    <dbReference type="NCBI Taxonomy" id="1292392"/>
    <lineage>
        <taxon>Bacteria</taxon>
        <taxon>Pseudomonadati</taxon>
        <taxon>Spirochaetota</taxon>
        <taxon>Spirochaetia</taxon>
        <taxon>Spirochaetales</taxon>
        <taxon>Borreliaceae</taxon>
        <taxon>Borrelia</taxon>
    </lineage>
</organism>
<geneLocation type="plasmid" evidence="1">
    <name>unnamed</name>
</geneLocation>
<protein>
    <submittedName>
        <fullName evidence="1">Uncharacterized protein</fullName>
    </submittedName>
</protein>
<accession>W5SF50</accession>
<dbReference type="HOGENOM" id="CLU_1999512_0_0_12"/>